<dbReference type="PANTHER" id="PTHR20883:SF15">
    <property type="entry name" value="PHYTANOYL-COA DIOXYGENASE DOMAIN-CONTAINING PROTEIN 1"/>
    <property type="match status" value="1"/>
</dbReference>
<keyword evidence="1" id="KW-0479">Metal-binding</keyword>
<dbReference type="GO" id="GO:0005506">
    <property type="term" value="F:iron ion binding"/>
    <property type="evidence" value="ECO:0007669"/>
    <property type="project" value="UniProtKB-ARBA"/>
</dbReference>
<evidence type="ECO:0000256" key="1">
    <source>
        <dbReference type="ARBA" id="ARBA00022723"/>
    </source>
</evidence>
<dbReference type="Proteomes" id="UP000471560">
    <property type="component" value="Unassembled WGS sequence"/>
</dbReference>
<name>A0A6P0BBH4_RHILE</name>
<organism evidence="3 4">
    <name type="scientific">Rhizobium leguminosarum</name>
    <dbReference type="NCBI Taxonomy" id="384"/>
    <lineage>
        <taxon>Bacteria</taxon>
        <taxon>Pseudomonadati</taxon>
        <taxon>Pseudomonadota</taxon>
        <taxon>Alphaproteobacteria</taxon>
        <taxon>Hyphomicrobiales</taxon>
        <taxon>Rhizobiaceae</taxon>
        <taxon>Rhizobium/Agrobacterium group</taxon>
        <taxon>Rhizobium</taxon>
    </lineage>
</organism>
<reference evidence="3 4" key="1">
    <citation type="submission" date="2019-12" db="EMBL/GenBank/DDBJ databases">
        <title>Rhizobium genotypes associated with high levels of biological nitrogen fixation by grain legumes in a temperate-maritime cropping system.</title>
        <authorList>
            <person name="Maluk M."/>
            <person name="Francesc Ferrando Molina F."/>
            <person name="Lopez Del Egido L."/>
            <person name="Lafos M."/>
            <person name="Langarica-Fuentes A."/>
            <person name="Gebre Yohannes G."/>
            <person name="Young M.W."/>
            <person name="Martin P."/>
            <person name="Gantlett R."/>
            <person name="Kenicer G."/>
            <person name="Hawes C."/>
            <person name="Begg G.S."/>
            <person name="Quilliam R.S."/>
            <person name="Squire G.R."/>
            <person name="Poole P.S."/>
            <person name="Young P.W."/>
            <person name="Iannetta P.M."/>
            <person name="James E.K."/>
        </authorList>
    </citation>
    <scope>NUCLEOTIDE SEQUENCE [LARGE SCALE GENOMIC DNA]</scope>
    <source>
        <strain evidence="3 4">JHI1096</strain>
    </source>
</reference>
<evidence type="ECO:0000313" key="3">
    <source>
        <dbReference type="EMBL" id="NEI37263.1"/>
    </source>
</evidence>
<dbReference type="Gene3D" id="2.60.120.620">
    <property type="entry name" value="q2cbj1_9rhob like domain"/>
    <property type="match status" value="1"/>
</dbReference>
<evidence type="ECO:0000256" key="2">
    <source>
        <dbReference type="ARBA" id="ARBA00023004"/>
    </source>
</evidence>
<dbReference type="SUPFAM" id="SSF51197">
    <property type="entry name" value="Clavaminate synthase-like"/>
    <property type="match status" value="1"/>
</dbReference>
<protein>
    <submittedName>
        <fullName evidence="3">Deoxygenase</fullName>
    </submittedName>
</protein>
<proteinExistence type="predicted"/>
<gene>
    <name evidence="3" type="ORF">GR204_25355</name>
</gene>
<accession>A0A6P0BBH4</accession>
<dbReference type="RefSeq" id="WP_164578191.1">
    <property type="nucleotide sequence ID" value="NZ_JAAXDH010000030.1"/>
</dbReference>
<dbReference type="EMBL" id="WUEZ01000033">
    <property type="protein sequence ID" value="NEI37263.1"/>
    <property type="molecule type" value="Genomic_DNA"/>
</dbReference>
<dbReference type="InterPro" id="IPR008775">
    <property type="entry name" value="Phytyl_CoA_dOase-like"/>
</dbReference>
<keyword evidence="2" id="KW-0408">Iron</keyword>
<dbReference type="GO" id="GO:0016706">
    <property type="term" value="F:2-oxoglutarate-dependent dioxygenase activity"/>
    <property type="evidence" value="ECO:0007669"/>
    <property type="project" value="UniProtKB-ARBA"/>
</dbReference>
<comment type="caution">
    <text evidence="3">The sequence shown here is derived from an EMBL/GenBank/DDBJ whole genome shotgun (WGS) entry which is preliminary data.</text>
</comment>
<sequence length="273" mass="31307">MTEISRYGVIATTEANDIYDILAEEVRLLGYTTLDSGLAGAQLDELSQLFNRAELEYDTEATDRGYDLSKINERDTIRLLPMVCPNFWEVVFNRPLHALLSRLLGGYFILNQVNGLINRGHQSKYHQAQYHRDLPYQHFTSSRPLAINALFALDDFTIENGSTRVIPGTHHREAFPPDEVVRRLETHVTVKRGTFIVLDCMVYHAGSTNKTDKNRRAINHVFTIPMLRQQFHIPSVLGEAPDFTEQQKKILGYGLDEFRSVGDWFNSRLPKIK</sequence>
<dbReference type="AlphaFoldDB" id="A0A6P0BBH4"/>
<evidence type="ECO:0000313" key="4">
    <source>
        <dbReference type="Proteomes" id="UP000471560"/>
    </source>
</evidence>
<dbReference type="PANTHER" id="PTHR20883">
    <property type="entry name" value="PHYTANOYL-COA DIOXYGENASE DOMAIN CONTAINING 1"/>
    <property type="match status" value="1"/>
</dbReference>
<dbReference type="Pfam" id="PF05721">
    <property type="entry name" value="PhyH"/>
    <property type="match status" value="1"/>
</dbReference>